<dbReference type="EMBL" id="UINC01101880">
    <property type="protein sequence ID" value="SVC63053.1"/>
    <property type="molecule type" value="Genomic_DNA"/>
</dbReference>
<accession>A0A382NPE4</accession>
<gene>
    <name evidence="1" type="ORF">METZ01_LOCUS315907</name>
</gene>
<reference evidence="1" key="1">
    <citation type="submission" date="2018-05" db="EMBL/GenBank/DDBJ databases">
        <authorList>
            <person name="Lanie J.A."/>
            <person name="Ng W.-L."/>
            <person name="Kazmierczak K.M."/>
            <person name="Andrzejewski T.M."/>
            <person name="Davidsen T.M."/>
            <person name="Wayne K.J."/>
            <person name="Tettelin H."/>
            <person name="Glass J.I."/>
            <person name="Rusch D."/>
            <person name="Podicherti R."/>
            <person name="Tsui H.-C.T."/>
            <person name="Winkler M.E."/>
        </authorList>
    </citation>
    <scope>NUCLEOTIDE SEQUENCE</scope>
</reference>
<proteinExistence type="predicted"/>
<evidence type="ECO:0000313" key="1">
    <source>
        <dbReference type="EMBL" id="SVC63053.1"/>
    </source>
</evidence>
<dbReference type="AlphaFoldDB" id="A0A382NPE4"/>
<sequence>MNVSDTILAEVFHLRYKYEIDEIRKQFYLTDGKSKKKHYLTAKKIKELTSRYLIIHCDSIEEFDFLDSEEQDNYINRKRLVNKISKEIDNAKKYIYSLWLEGNKVFVG</sequence>
<organism evidence="1">
    <name type="scientific">marine metagenome</name>
    <dbReference type="NCBI Taxonomy" id="408172"/>
    <lineage>
        <taxon>unclassified sequences</taxon>
        <taxon>metagenomes</taxon>
        <taxon>ecological metagenomes</taxon>
    </lineage>
</organism>
<protein>
    <submittedName>
        <fullName evidence="1">Uncharacterized protein</fullName>
    </submittedName>
</protein>
<name>A0A382NPE4_9ZZZZ</name>
<feature type="non-terminal residue" evidence="1">
    <location>
        <position position="108"/>
    </location>
</feature>